<reference evidence="2" key="1">
    <citation type="submission" date="2021-02" db="EMBL/GenBank/DDBJ databases">
        <title>Sequencing the genomes of 1000 actinobacteria strains.</title>
        <authorList>
            <person name="Klenk H.-P."/>
        </authorList>
    </citation>
    <scope>NUCLEOTIDE SEQUENCE</scope>
    <source>
        <strain evidence="2">DSM 22850</strain>
    </source>
</reference>
<dbReference type="AlphaFoldDB" id="A0A940PUD3"/>
<organism evidence="2 3">
    <name type="scientific">Leucobacter exalbidus</name>
    <dbReference type="NCBI Taxonomy" id="662960"/>
    <lineage>
        <taxon>Bacteria</taxon>
        <taxon>Bacillati</taxon>
        <taxon>Actinomycetota</taxon>
        <taxon>Actinomycetes</taxon>
        <taxon>Micrococcales</taxon>
        <taxon>Microbacteriaceae</taxon>
        <taxon>Leucobacter</taxon>
    </lineage>
</organism>
<dbReference type="EMBL" id="JAFIDA010000001">
    <property type="protein sequence ID" value="MBP1326375.1"/>
    <property type="molecule type" value="Genomic_DNA"/>
</dbReference>
<protein>
    <submittedName>
        <fullName evidence="2">Uncharacterized protein</fullName>
    </submittedName>
</protein>
<evidence type="ECO:0000313" key="2">
    <source>
        <dbReference type="EMBL" id="MBP1326375.1"/>
    </source>
</evidence>
<sequence>MFGSKARENKELLTQMERQLDRIHTALLVRDPGTSLSSDAYEGLRKQVVASARARTQHVAQLAEIDVALRRGASITDLQNLVDGWLRQAGIERIEDPRVPDVWDSVPNSREVEVEIPAYVDTEVRRLVHQGRLRERNVEPEPNQNIAVAEGQPDLASVPAVGGELEVEPRSNEISFPDDAAEDSAESESILDGAPVEGTDAETDADAPKES</sequence>
<evidence type="ECO:0000256" key="1">
    <source>
        <dbReference type="SAM" id="MobiDB-lite"/>
    </source>
</evidence>
<accession>A0A940PUD3</accession>
<keyword evidence="3" id="KW-1185">Reference proteome</keyword>
<name>A0A940PUD3_9MICO</name>
<proteinExistence type="predicted"/>
<dbReference type="RefSeq" id="WP_209705291.1">
    <property type="nucleotide sequence ID" value="NZ_JAFIDA010000001.1"/>
</dbReference>
<dbReference type="Proteomes" id="UP000675163">
    <property type="component" value="Unassembled WGS sequence"/>
</dbReference>
<gene>
    <name evidence="2" type="ORF">JOF28_001607</name>
</gene>
<feature type="region of interest" description="Disordered" evidence="1">
    <location>
        <begin position="135"/>
        <end position="211"/>
    </location>
</feature>
<evidence type="ECO:0000313" key="3">
    <source>
        <dbReference type="Proteomes" id="UP000675163"/>
    </source>
</evidence>
<comment type="caution">
    <text evidence="2">The sequence shown here is derived from an EMBL/GenBank/DDBJ whole genome shotgun (WGS) entry which is preliminary data.</text>
</comment>